<sequence>MVSAVPSRPTIIPPSDTVTSVPTGWLLGAVLFMMSVHGNGIGSRISIGEDAMDIEVVTERFVRPNVLELAVRSSAVNTTVTVFVITPHDWMPGTERNWPVLYLLHGGDDGPACWLERTDIVGRALAHPGGLLVVLPEGGRAGFYTDWQRPKFPAWHRFHTVELRMLLEERYGAGQSRAIAGVSMGGYGAVMYAARNPGMFLAVASYSGMLHTTRRGAPLLLRYFMRSVGERMNAMWGPRWLRRAVWAANNPYRLAEKLIGTPLYVAAGDGVRVPGDPPVQGDRLLERLVAPASRAFARRMAELGHPVCTSFGHGTHDWPSWQREVDRSWDFLTTPLTEGEKYS</sequence>
<evidence type="ECO:0008006" key="3">
    <source>
        <dbReference type="Google" id="ProtNLM"/>
    </source>
</evidence>
<gene>
    <name evidence="1" type="ORF">DMH04_13760</name>
</gene>
<dbReference type="InterPro" id="IPR000801">
    <property type="entry name" value="Esterase-like"/>
</dbReference>
<evidence type="ECO:0000313" key="1">
    <source>
        <dbReference type="EMBL" id="RSM86399.1"/>
    </source>
</evidence>
<protein>
    <recommendedName>
        <fullName evidence="3">S-formylglutathione hydrolase FrmB</fullName>
    </recommendedName>
</protein>
<reference evidence="1 2" key="1">
    <citation type="submission" date="2018-05" db="EMBL/GenBank/DDBJ databases">
        <title>Evolution of GPA BGCs.</title>
        <authorList>
            <person name="Waglechner N."/>
            <person name="Wright G.D."/>
        </authorList>
    </citation>
    <scope>NUCLEOTIDE SEQUENCE [LARGE SCALE GENOMIC DNA]</scope>
    <source>
        <strain evidence="1 2">A82846</strain>
    </source>
</reference>
<dbReference type="Pfam" id="PF00756">
    <property type="entry name" value="Esterase"/>
    <property type="match status" value="1"/>
</dbReference>
<dbReference type="Proteomes" id="UP000287547">
    <property type="component" value="Unassembled WGS sequence"/>
</dbReference>
<dbReference type="SUPFAM" id="SSF53474">
    <property type="entry name" value="alpha/beta-Hydrolases"/>
    <property type="match status" value="1"/>
</dbReference>
<dbReference type="PANTHER" id="PTHR48098">
    <property type="entry name" value="ENTEROCHELIN ESTERASE-RELATED"/>
    <property type="match status" value="1"/>
</dbReference>
<organism evidence="1 2">
    <name type="scientific">Kibdelosporangium aridum</name>
    <dbReference type="NCBI Taxonomy" id="2030"/>
    <lineage>
        <taxon>Bacteria</taxon>
        <taxon>Bacillati</taxon>
        <taxon>Actinomycetota</taxon>
        <taxon>Actinomycetes</taxon>
        <taxon>Pseudonocardiales</taxon>
        <taxon>Pseudonocardiaceae</taxon>
        <taxon>Kibdelosporangium</taxon>
    </lineage>
</organism>
<proteinExistence type="predicted"/>
<dbReference type="GO" id="GO:0016747">
    <property type="term" value="F:acyltransferase activity, transferring groups other than amino-acyl groups"/>
    <property type="evidence" value="ECO:0007669"/>
    <property type="project" value="TreeGrafter"/>
</dbReference>
<dbReference type="EMBL" id="QHKI01000009">
    <property type="protein sequence ID" value="RSM86399.1"/>
    <property type="molecule type" value="Genomic_DNA"/>
</dbReference>
<dbReference type="PANTHER" id="PTHR48098:SF1">
    <property type="entry name" value="DIACYLGLYCEROL ACYLTRANSFERASE_MYCOLYLTRANSFERASE AG85A"/>
    <property type="match status" value="1"/>
</dbReference>
<evidence type="ECO:0000313" key="2">
    <source>
        <dbReference type="Proteomes" id="UP000287547"/>
    </source>
</evidence>
<dbReference type="AlphaFoldDB" id="A0A428ZEA6"/>
<accession>A0A428ZEA6</accession>
<dbReference type="Gene3D" id="3.40.50.1820">
    <property type="entry name" value="alpha/beta hydrolase"/>
    <property type="match status" value="1"/>
</dbReference>
<comment type="caution">
    <text evidence="1">The sequence shown here is derived from an EMBL/GenBank/DDBJ whole genome shotgun (WGS) entry which is preliminary data.</text>
</comment>
<dbReference type="OrthoDB" id="4510758at2"/>
<dbReference type="InterPro" id="IPR029058">
    <property type="entry name" value="AB_hydrolase_fold"/>
</dbReference>
<dbReference type="InterPro" id="IPR050583">
    <property type="entry name" value="Mycobacterial_A85_antigen"/>
</dbReference>
<name>A0A428ZEA6_KIBAR</name>